<evidence type="ECO:0000256" key="1">
    <source>
        <dbReference type="SAM" id="MobiDB-lite"/>
    </source>
</evidence>
<feature type="compositionally biased region" description="Low complexity" evidence="1">
    <location>
        <begin position="182"/>
        <end position="243"/>
    </location>
</feature>
<organism evidence="4 5">
    <name type="scientific">Embleya hyalina</name>
    <dbReference type="NCBI Taxonomy" id="516124"/>
    <lineage>
        <taxon>Bacteria</taxon>
        <taxon>Bacillati</taxon>
        <taxon>Actinomycetota</taxon>
        <taxon>Actinomycetes</taxon>
        <taxon>Kitasatosporales</taxon>
        <taxon>Streptomycetaceae</taxon>
        <taxon>Embleya</taxon>
    </lineage>
</organism>
<feature type="region of interest" description="Disordered" evidence="1">
    <location>
        <begin position="176"/>
        <end position="261"/>
    </location>
</feature>
<evidence type="ECO:0000313" key="5">
    <source>
        <dbReference type="Proteomes" id="UP000286931"/>
    </source>
</evidence>
<dbReference type="RefSeq" id="WP_126634985.1">
    <property type="nucleotide sequence ID" value="NZ_BIFH01000013.1"/>
</dbReference>
<dbReference type="OrthoDB" id="3873432at2"/>
<evidence type="ECO:0000256" key="3">
    <source>
        <dbReference type="SAM" id="SignalP"/>
    </source>
</evidence>
<reference evidence="4 5" key="1">
    <citation type="submission" date="2018-12" db="EMBL/GenBank/DDBJ databases">
        <title>Draft genome sequence of Embleya hyalina NBRC 13850T.</title>
        <authorList>
            <person name="Komaki H."/>
            <person name="Hosoyama A."/>
            <person name="Kimura A."/>
            <person name="Ichikawa N."/>
            <person name="Tamura T."/>
        </authorList>
    </citation>
    <scope>NUCLEOTIDE SEQUENCE [LARGE SCALE GENOMIC DNA]</scope>
    <source>
        <strain evidence="4 5">NBRC 13850</strain>
    </source>
</reference>
<keyword evidence="2" id="KW-1133">Transmembrane helix</keyword>
<accession>A0A401YDF9</accession>
<gene>
    <name evidence="4" type="ORF">EHYA_00276</name>
</gene>
<feature type="transmembrane region" description="Helical" evidence="2">
    <location>
        <begin position="268"/>
        <end position="290"/>
    </location>
</feature>
<evidence type="ECO:0000256" key="2">
    <source>
        <dbReference type="SAM" id="Phobius"/>
    </source>
</evidence>
<evidence type="ECO:0000313" key="4">
    <source>
        <dbReference type="EMBL" id="GCD92637.1"/>
    </source>
</evidence>
<dbReference type="EMBL" id="BIFH01000013">
    <property type="protein sequence ID" value="GCD92637.1"/>
    <property type="molecule type" value="Genomic_DNA"/>
</dbReference>
<name>A0A401YDF9_9ACTN</name>
<dbReference type="AlphaFoldDB" id="A0A401YDF9"/>
<keyword evidence="3" id="KW-0732">Signal</keyword>
<proteinExistence type="predicted"/>
<keyword evidence="5" id="KW-1185">Reference proteome</keyword>
<keyword evidence="2" id="KW-0812">Transmembrane</keyword>
<sequence>MQRSHTDTTARRSVPGRFATGLGAGAVALVASVAGAGPAHATEDDAKACGTVAVEWSVDNGKTWSKAGLLGSLATKVSVRIAGNVPKSCTYKVTLAAYSAEGPTWKTSGVQRYLGSRTVSLTGAHRGAALDITRYAPPCFGQIDLYGNDKVFDGKANPLPRYPDAKFPTDLIAGWNGGKECAPSSPKPSTKPTTAPPTGTAPPTTAVPSTGASTSKPSPSASGTASKPPSASPSTSTSASTPPDDQRTPPVSGDAPGQLARTGASDGVLRIAGASAAVLVSGIGALLLIGRRPHRRDPRRPGTAG</sequence>
<feature type="region of interest" description="Disordered" evidence="1">
    <location>
        <begin position="285"/>
        <end position="305"/>
    </location>
</feature>
<keyword evidence="2" id="KW-0472">Membrane</keyword>
<comment type="caution">
    <text evidence="4">The sequence shown here is derived from an EMBL/GenBank/DDBJ whole genome shotgun (WGS) entry which is preliminary data.</text>
</comment>
<feature type="signal peptide" evidence="3">
    <location>
        <begin position="1"/>
        <end position="41"/>
    </location>
</feature>
<protein>
    <submittedName>
        <fullName evidence="4">Uncharacterized protein</fullName>
    </submittedName>
</protein>
<dbReference type="Proteomes" id="UP000286931">
    <property type="component" value="Unassembled WGS sequence"/>
</dbReference>
<feature type="chain" id="PRO_5019249197" evidence="3">
    <location>
        <begin position="42"/>
        <end position="305"/>
    </location>
</feature>